<feature type="signal peptide" evidence="3">
    <location>
        <begin position="1"/>
        <end position="21"/>
    </location>
</feature>
<keyword evidence="2" id="KW-0812">Transmembrane</keyword>
<reference evidence="4 5" key="1">
    <citation type="submission" date="2020-06" db="EMBL/GenBank/DDBJ databases">
        <authorList>
            <person name="Li R."/>
            <person name="Bekaert M."/>
        </authorList>
    </citation>
    <scope>NUCLEOTIDE SEQUENCE [LARGE SCALE GENOMIC DNA]</scope>
    <source>
        <strain evidence="5">wild</strain>
    </source>
</reference>
<keyword evidence="2" id="KW-0472">Membrane</keyword>
<proteinExistence type="predicted"/>
<dbReference type="EMBL" id="CACVKT020009520">
    <property type="protein sequence ID" value="CAC5422120.1"/>
    <property type="molecule type" value="Genomic_DNA"/>
</dbReference>
<feature type="compositionally biased region" description="Basic and acidic residues" evidence="1">
    <location>
        <begin position="157"/>
        <end position="175"/>
    </location>
</feature>
<evidence type="ECO:0000256" key="1">
    <source>
        <dbReference type="SAM" id="MobiDB-lite"/>
    </source>
</evidence>
<feature type="region of interest" description="Disordered" evidence="1">
    <location>
        <begin position="156"/>
        <end position="175"/>
    </location>
</feature>
<evidence type="ECO:0000313" key="4">
    <source>
        <dbReference type="EMBL" id="CAC5422120.1"/>
    </source>
</evidence>
<sequence length="352" mass="40190">MMVWRCLRFFVSLALFSGHSADVCNRYIRTGTVTKIQYYCCSNYVLKKGTCEECPVGFTTHPEKAVCKSCSSNFFGYRCIEKCSCKENESCNHIYGCVRDETDQHHTTEPTTPTTVFSVFPNRESIIYIGSIGLMAFIICSLMAYICYKKNRKKKSFDKNKSNENPRVHWDNEHKNTDENEYAEIEETFLYNIKTATKEVKVKDKEVNNDRNHVNNDDLMNGYLNPFQPIKSTEVDVHQYSSTMNDGDNATTSGDNQGDSGYLNPYQPIISTEGDVHQYSSTMIDGDNATTSADNQSDSGYLNQHQSLTLDTLENKHAYNELKSRITKKDTEIQKFITKDGEDESDSKMNAY</sequence>
<name>A0A6J8ENU0_MYTCO</name>
<dbReference type="AlphaFoldDB" id="A0A6J8ENU0"/>
<feature type="chain" id="PRO_5026706033" description="MEGF10_11" evidence="3">
    <location>
        <begin position="22"/>
        <end position="352"/>
    </location>
</feature>
<evidence type="ECO:0008006" key="6">
    <source>
        <dbReference type="Google" id="ProtNLM"/>
    </source>
</evidence>
<keyword evidence="5" id="KW-1185">Reference proteome</keyword>
<evidence type="ECO:0000256" key="3">
    <source>
        <dbReference type="SAM" id="SignalP"/>
    </source>
</evidence>
<keyword evidence="3" id="KW-0732">Signal</keyword>
<organism evidence="4 5">
    <name type="scientific">Mytilus coruscus</name>
    <name type="common">Sea mussel</name>
    <dbReference type="NCBI Taxonomy" id="42192"/>
    <lineage>
        <taxon>Eukaryota</taxon>
        <taxon>Metazoa</taxon>
        <taxon>Spiralia</taxon>
        <taxon>Lophotrochozoa</taxon>
        <taxon>Mollusca</taxon>
        <taxon>Bivalvia</taxon>
        <taxon>Autobranchia</taxon>
        <taxon>Pteriomorphia</taxon>
        <taxon>Mytilida</taxon>
        <taxon>Mytiloidea</taxon>
        <taxon>Mytilidae</taxon>
        <taxon>Mytilinae</taxon>
        <taxon>Mytilus</taxon>
    </lineage>
</organism>
<evidence type="ECO:0000256" key="2">
    <source>
        <dbReference type="SAM" id="Phobius"/>
    </source>
</evidence>
<feature type="transmembrane region" description="Helical" evidence="2">
    <location>
        <begin position="126"/>
        <end position="148"/>
    </location>
</feature>
<gene>
    <name evidence="4" type="ORF">MCOR_54191</name>
</gene>
<accession>A0A6J8ENU0</accession>
<protein>
    <recommendedName>
        <fullName evidence="6">MEGF10_11</fullName>
    </recommendedName>
</protein>
<evidence type="ECO:0000313" key="5">
    <source>
        <dbReference type="Proteomes" id="UP000507470"/>
    </source>
</evidence>
<dbReference type="Proteomes" id="UP000507470">
    <property type="component" value="Unassembled WGS sequence"/>
</dbReference>
<keyword evidence="2" id="KW-1133">Transmembrane helix</keyword>
<dbReference type="OrthoDB" id="10384658at2759"/>